<evidence type="ECO:0000313" key="1">
    <source>
        <dbReference type="EMBL" id="RIY35168.1"/>
    </source>
</evidence>
<dbReference type="RefSeq" id="WP_119653144.1">
    <property type="nucleotide sequence ID" value="NZ_JBIURC010000042.1"/>
</dbReference>
<organism evidence="1 2">
    <name type="scientific">Capnocytophaga canis</name>
    <dbReference type="NCBI Taxonomy" id="1848903"/>
    <lineage>
        <taxon>Bacteria</taxon>
        <taxon>Pseudomonadati</taxon>
        <taxon>Bacteroidota</taxon>
        <taxon>Flavobacteriia</taxon>
        <taxon>Flavobacteriales</taxon>
        <taxon>Flavobacteriaceae</taxon>
        <taxon>Capnocytophaga</taxon>
    </lineage>
</organism>
<sequence length="223" mass="26671">MRFLEITGSLDHKITGVNDASSQVETFYKNDLQSLTFKEKQYLENFCRNCFQNEEGIYFDDFQRINLPFITLYKSKKRVKETDILAVLVQNSFGLFQYAFSEKALTILEKYQLPAYEKIKVLIPEFQNKYYLVRFSEIPIKKIDFQKSIFFKPFVGGLKVENYEQYRQQRLSIFQVYLQIQYPYEVALLGNHLFFSEKIIKEFESQNLTGYEITERTMLPMEK</sequence>
<dbReference type="AlphaFoldDB" id="A0A3A1YDD5"/>
<protein>
    <submittedName>
        <fullName evidence="1">Uncharacterized protein</fullName>
    </submittedName>
</protein>
<comment type="caution">
    <text evidence="1">The sequence shown here is derived from an EMBL/GenBank/DDBJ whole genome shotgun (WGS) entry which is preliminary data.</text>
</comment>
<gene>
    <name evidence="1" type="ORF">CKY20_11225</name>
</gene>
<dbReference type="Proteomes" id="UP000265497">
    <property type="component" value="Unassembled WGS sequence"/>
</dbReference>
<dbReference type="EMBL" id="NSDI01000022">
    <property type="protein sequence ID" value="RIY35168.1"/>
    <property type="molecule type" value="Genomic_DNA"/>
</dbReference>
<accession>A0A3A1YDD5</accession>
<name>A0A3A1YDD5_9FLAO</name>
<reference evidence="1 2" key="1">
    <citation type="submission" date="2017-08" db="EMBL/GenBank/DDBJ databases">
        <title>Capnocytophaga canis 17-158 assembly.</title>
        <authorList>
            <person name="Gulvik C.A."/>
        </authorList>
    </citation>
    <scope>NUCLEOTIDE SEQUENCE [LARGE SCALE GENOMIC DNA]</scope>
    <source>
        <strain evidence="1 2">17-158</strain>
    </source>
</reference>
<evidence type="ECO:0000313" key="2">
    <source>
        <dbReference type="Proteomes" id="UP000265497"/>
    </source>
</evidence>
<proteinExistence type="predicted"/>